<dbReference type="Proteomes" id="UP000185604">
    <property type="component" value="Unassembled WGS sequence"/>
</dbReference>
<evidence type="ECO:0000313" key="1">
    <source>
        <dbReference type="EMBL" id="OLF86407.1"/>
    </source>
</evidence>
<gene>
    <name evidence="1" type="ORF">B4121_4598</name>
</gene>
<reference evidence="1 2" key="1">
    <citation type="journal article" date="2016" name="Front. Microbiol.">
        <title>High-Level Heat Resistance of Spores of Bacillus amyloliquefaciens and Bacillus licheniformis Results from the Presence of a spoVA Operon in a Tn1546 Transposon.</title>
        <authorList>
            <person name="Berendsen E.M."/>
            <person name="Koning R.A."/>
            <person name="Boekhorst J."/>
            <person name="de Jong A."/>
            <person name="Kuipers O.P."/>
            <person name="Wells-Bennik M.H."/>
        </authorList>
    </citation>
    <scope>NUCLEOTIDE SEQUENCE [LARGE SCALE GENOMIC DNA]</scope>
    <source>
        <strain evidence="1 2">B4121</strain>
    </source>
</reference>
<comment type="caution">
    <text evidence="1">The sequence shown here is derived from an EMBL/GenBank/DDBJ whole genome shotgun (WGS) entry which is preliminary data.</text>
</comment>
<accession>A0A7Z0WTV6</accession>
<sequence length="165" mass="18586">MLTIKNVKDGGVAYIFGAEYAGVAKALFPQFAQRLLGGSSEKPVAEKPKTRLNDIYKKVEQSLPSPNKEITTYTRLKGLSHEKAANEIITILYEKMGNAVPQQLRPFYTEVESRLGVQFSRLHKERLRAAKGHAGKYPYRKMDTILLHASREAVLEIAENYTFEG</sequence>
<organism evidence="1 2">
    <name type="scientific">Bacillus paralicheniformis</name>
    <dbReference type="NCBI Taxonomy" id="1648923"/>
    <lineage>
        <taxon>Bacteria</taxon>
        <taxon>Bacillati</taxon>
        <taxon>Bacillota</taxon>
        <taxon>Bacilli</taxon>
        <taxon>Bacillales</taxon>
        <taxon>Bacillaceae</taxon>
        <taxon>Bacillus</taxon>
    </lineage>
</organism>
<dbReference type="AlphaFoldDB" id="A0A7Z0WTV6"/>
<dbReference type="RefSeq" id="WP_075213384.1">
    <property type="nucleotide sequence ID" value="NZ_LKPO01000029.1"/>
</dbReference>
<protein>
    <submittedName>
        <fullName evidence="1">Uncharacterized protein</fullName>
    </submittedName>
</protein>
<dbReference type="EMBL" id="LKPO01000029">
    <property type="protein sequence ID" value="OLF86407.1"/>
    <property type="molecule type" value="Genomic_DNA"/>
</dbReference>
<evidence type="ECO:0000313" key="2">
    <source>
        <dbReference type="Proteomes" id="UP000185604"/>
    </source>
</evidence>
<proteinExistence type="predicted"/>
<name>A0A7Z0WTV6_9BACI</name>